<evidence type="ECO:0000313" key="1">
    <source>
        <dbReference type="EMBL" id="GGZ16810.1"/>
    </source>
</evidence>
<accession>A0A918UKF6</accession>
<gene>
    <name evidence="1" type="ORF">GCM10007049_06490</name>
</gene>
<sequence>MDVILKETSETKKGQETALHRFIRYKDKLTLKSNVTVIINQPCIEIWLLLHFEYTGAPFANCASATRRLLNHMEDYSKSQKYYTREGDDIYIKLKEFLLIAIPNSQKFRTFDMKNPDRAFSGMNKLFEILGLV</sequence>
<reference evidence="1" key="1">
    <citation type="journal article" date="2014" name="Int. J. Syst. Evol. Microbiol.">
        <title>Complete genome sequence of Corynebacterium casei LMG S-19264T (=DSM 44701T), isolated from a smear-ripened cheese.</title>
        <authorList>
            <consortium name="US DOE Joint Genome Institute (JGI-PGF)"/>
            <person name="Walter F."/>
            <person name="Albersmeier A."/>
            <person name="Kalinowski J."/>
            <person name="Ruckert C."/>
        </authorList>
    </citation>
    <scope>NUCLEOTIDE SEQUENCE</scope>
    <source>
        <strain evidence="1">KCTC 12368</strain>
    </source>
</reference>
<protein>
    <recommendedName>
        <fullName evidence="3">RloB-like protein</fullName>
    </recommendedName>
</protein>
<evidence type="ECO:0000313" key="2">
    <source>
        <dbReference type="Proteomes" id="UP000619457"/>
    </source>
</evidence>
<dbReference type="EMBL" id="BMWX01000001">
    <property type="protein sequence ID" value="GGZ16810.1"/>
    <property type="molecule type" value="Genomic_DNA"/>
</dbReference>
<keyword evidence="2" id="KW-1185">Reference proteome</keyword>
<proteinExistence type="predicted"/>
<dbReference type="AlphaFoldDB" id="A0A918UKF6"/>
<dbReference type="Proteomes" id="UP000619457">
    <property type="component" value="Unassembled WGS sequence"/>
</dbReference>
<dbReference type="InterPro" id="IPR025591">
    <property type="entry name" value="RloB"/>
</dbReference>
<organism evidence="1 2">
    <name type="scientific">Echinicola pacifica</name>
    <dbReference type="NCBI Taxonomy" id="346377"/>
    <lineage>
        <taxon>Bacteria</taxon>
        <taxon>Pseudomonadati</taxon>
        <taxon>Bacteroidota</taxon>
        <taxon>Cytophagia</taxon>
        <taxon>Cytophagales</taxon>
        <taxon>Cyclobacteriaceae</taxon>
        <taxon>Echinicola</taxon>
    </lineage>
</organism>
<dbReference type="Pfam" id="PF13707">
    <property type="entry name" value="RloB"/>
    <property type="match status" value="1"/>
</dbReference>
<name>A0A918UKF6_9BACT</name>
<comment type="caution">
    <text evidence="1">The sequence shown here is derived from an EMBL/GenBank/DDBJ whole genome shotgun (WGS) entry which is preliminary data.</text>
</comment>
<reference evidence="1" key="2">
    <citation type="submission" date="2020-09" db="EMBL/GenBank/DDBJ databases">
        <authorList>
            <person name="Sun Q."/>
            <person name="Kim S."/>
        </authorList>
    </citation>
    <scope>NUCLEOTIDE SEQUENCE</scope>
    <source>
        <strain evidence="1">KCTC 12368</strain>
    </source>
</reference>
<evidence type="ECO:0008006" key="3">
    <source>
        <dbReference type="Google" id="ProtNLM"/>
    </source>
</evidence>